<name>A0A1J7JLI5_9PEZI</name>
<sequence>MMDSSSGAQEPESRGPLASVKHLESTAHQQQTTINTLQLKIKQQEAQLDHHEDQLKQLSNVIKQQNAKFALLEAELPVPQQTQMLLPEPRILEERSDYFPWIYYMDMKLRSRNFTEEEEFWYFLAHLGRDVQRTVATVDVLSDKDLNELRDELRMWYAA</sequence>
<protein>
    <submittedName>
        <fullName evidence="2">Uncharacterized protein</fullName>
    </submittedName>
</protein>
<reference evidence="2 3" key="1">
    <citation type="submission" date="2016-10" db="EMBL/GenBank/DDBJ databases">
        <title>Draft genome sequence of Coniochaeta ligniaria NRRL30616, a lignocellulolytic fungus for bioabatement of inhibitors in plant biomass hydrolysates.</title>
        <authorList>
            <consortium name="DOE Joint Genome Institute"/>
            <person name="Jimenez D.J."/>
            <person name="Hector R.E."/>
            <person name="Riley R."/>
            <person name="Sun H."/>
            <person name="Grigoriev I.V."/>
            <person name="Van Elsas J.D."/>
            <person name="Nichols N.N."/>
        </authorList>
    </citation>
    <scope>NUCLEOTIDE SEQUENCE [LARGE SCALE GENOMIC DNA]</scope>
    <source>
        <strain evidence="2 3">NRRL 30616</strain>
    </source>
</reference>
<dbReference type="Proteomes" id="UP000182658">
    <property type="component" value="Unassembled WGS sequence"/>
</dbReference>
<evidence type="ECO:0000313" key="3">
    <source>
        <dbReference type="Proteomes" id="UP000182658"/>
    </source>
</evidence>
<proteinExistence type="predicted"/>
<evidence type="ECO:0000313" key="2">
    <source>
        <dbReference type="EMBL" id="OIW30720.1"/>
    </source>
</evidence>
<dbReference type="EMBL" id="KV875096">
    <property type="protein sequence ID" value="OIW30720.1"/>
    <property type="molecule type" value="Genomic_DNA"/>
</dbReference>
<evidence type="ECO:0000256" key="1">
    <source>
        <dbReference type="SAM" id="MobiDB-lite"/>
    </source>
</evidence>
<gene>
    <name evidence="2" type="ORF">CONLIGDRAFT_668657</name>
</gene>
<feature type="region of interest" description="Disordered" evidence="1">
    <location>
        <begin position="1"/>
        <end position="29"/>
    </location>
</feature>
<organism evidence="2 3">
    <name type="scientific">Coniochaeta ligniaria NRRL 30616</name>
    <dbReference type="NCBI Taxonomy" id="1408157"/>
    <lineage>
        <taxon>Eukaryota</taxon>
        <taxon>Fungi</taxon>
        <taxon>Dikarya</taxon>
        <taxon>Ascomycota</taxon>
        <taxon>Pezizomycotina</taxon>
        <taxon>Sordariomycetes</taxon>
        <taxon>Sordariomycetidae</taxon>
        <taxon>Coniochaetales</taxon>
        <taxon>Coniochaetaceae</taxon>
        <taxon>Coniochaeta</taxon>
    </lineage>
</organism>
<dbReference type="AlphaFoldDB" id="A0A1J7JLI5"/>
<accession>A0A1J7JLI5</accession>
<keyword evidence="3" id="KW-1185">Reference proteome</keyword>
<dbReference type="InParanoid" id="A0A1J7JLI5"/>